<dbReference type="EMBL" id="VSSQ01000750">
    <property type="protein sequence ID" value="MPM00757.1"/>
    <property type="molecule type" value="Genomic_DNA"/>
</dbReference>
<name>A0A644WB65_9ZZZZ</name>
<accession>A0A644WB65</accession>
<dbReference type="Pfam" id="PF18942">
    <property type="entry name" value="DUF5689"/>
    <property type="match status" value="1"/>
</dbReference>
<gene>
    <name evidence="2" type="ORF">SDC9_46987</name>
</gene>
<reference evidence="2" key="1">
    <citation type="submission" date="2019-08" db="EMBL/GenBank/DDBJ databases">
        <authorList>
            <person name="Kucharzyk K."/>
            <person name="Murdoch R.W."/>
            <person name="Higgins S."/>
            <person name="Loffler F."/>
        </authorList>
    </citation>
    <scope>NUCLEOTIDE SEQUENCE</scope>
</reference>
<sequence length="321" mass="35563">MNLSLINTNKMKRYSFYITGLLLAVFMYACDRRDYLVPELENPKYEAKSERITIADLKTFVEPKIFGRNNTETNNNFGYLQNPANINVVDQDGNRAIVSLAEAGMVNKHIEAYVVGNDESGNIYKQIYLQDETGGILVIVNLTGLFAQFPVGQQVIVELDNLSIGKYYGAYQIGAPQLSKSVSSSGKINYGMNRLNPRFFFDNIHRNEAPDVTKVNSLMKTYTSIPASSESVRNTIVRLNNVSFDGGGTKQFAPMVDGVPTTGTVKLIVNGVKVDVRTSGYANFAADTIPVGTGTVTAILSQYFENLQITIRKRSDLQFNN</sequence>
<evidence type="ECO:0000313" key="2">
    <source>
        <dbReference type="EMBL" id="MPM00757.1"/>
    </source>
</evidence>
<dbReference type="InterPro" id="IPR043744">
    <property type="entry name" value="DUF5689"/>
</dbReference>
<organism evidence="2">
    <name type="scientific">bioreactor metagenome</name>
    <dbReference type="NCBI Taxonomy" id="1076179"/>
    <lineage>
        <taxon>unclassified sequences</taxon>
        <taxon>metagenomes</taxon>
        <taxon>ecological metagenomes</taxon>
    </lineage>
</organism>
<proteinExistence type="predicted"/>
<evidence type="ECO:0000259" key="1">
    <source>
        <dbReference type="Pfam" id="PF18942"/>
    </source>
</evidence>
<feature type="domain" description="DUF5689" evidence="1">
    <location>
        <begin position="108"/>
        <end position="316"/>
    </location>
</feature>
<protein>
    <recommendedName>
        <fullName evidence="1">DUF5689 domain-containing protein</fullName>
    </recommendedName>
</protein>
<dbReference type="AlphaFoldDB" id="A0A644WB65"/>
<comment type="caution">
    <text evidence="2">The sequence shown here is derived from an EMBL/GenBank/DDBJ whole genome shotgun (WGS) entry which is preliminary data.</text>
</comment>